<evidence type="ECO:0000313" key="4">
    <source>
        <dbReference type="RefSeq" id="XP_071906011.1"/>
    </source>
</evidence>
<dbReference type="PANTHER" id="PTHR37984">
    <property type="entry name" value="PROTEIN CBG26694"/>
    <property type="match status" value="1"/>
</dbReference>
<evidence type="ECO:0000259" key="2">
    <source>
        <dbReference type="Pfam" id="PF17919"/>
    </source>
</evidence>
<dbReference type="Gene3D" id="3.10.10.10">
    <property type="entry name" value="HIV Type 1 Reverse Transcriptase, subunit A, domain 1"/>
    <property type="match status" value="1"/>
</dbReference>
<reference evidence="4" key="1">
    <citation type="submission" date="2025-08" db="UniProtKB">
        <authorList>
            <consortium name="RefSeq"/>
        </authorList>
    </citation>
    <scope>IDENTIFICATION</scope>
    <source>
        <tissue evidence="4">Leaves</tissue>
    </source>
</reference>
<gene>
    <name evidence="4" type="primary">LOC140007213</name>
</gene>
<proteinExistence type="predicted"/>
<dbReference type="InterPro" id="IPR050951">
    <property type="entry name" value="Retrovirus_Pol_polyprotein"/>
</dbReference>
<keyword evidence="3" id="KW-1185">Reference proteome</keyword>
<dbReference type="InterPro" id="IPR043502">
    <property type="entry name" value="DNA/RNA_pol_sf"/>
</dbReference>
<feature type="domain" description="Reverse transcriptase/retrotransposon-derived protein RNase H-like" evidence="2">
    <location>
        <begin position="307"/>
        <end position="372"/>
    </location>
</feature>
<dbReference type="RefSeq" id="XP_071906011.1">
    <property type="nucleotide sequence ID" value="XM_072049910.1"/>
</dbReference>
<dbReference type="Pfam" id="PF17919">
    <property type="entry name" value="RT_RNaseH_2"/>
    <property type="match status" value="1"/>
</dbReference>
<dbReference type="PANTHER" id="PTHR37984:SF5">
    <property type="entry name" value="PROTEIN NYNRIN-LIKE"/>
    <property type="match status" value="1"/>
</dbReference>
<organism evidence="3 4">
    <name type="scientific">Coffea arabica</name>
    <name type="common">Arabian coffee</name>
    <dbReference type="NCBI Taxonomy" id="13443"/>
    <lineage>
        <taxon>Eukaryota</taxon>
        <taxon>Viridiplantae</taxon>
        <taxon>Streptophyta</taxon>
        <taxon>Embryophyta</taxon>
        <taxon>Tracheophyta</taxon>
        <taxon>Spermatophyta</taxon>
        <taxon>Magnoliopsida</taxon>
        <taxon>eudicotyledons</taxon>
        <taxon>Gunneridae</taxon>
        <taxon>Pentapetalae</taxon>
        <taxon>asterids</taxon>
        <taxon>lamiids</taxon>
        <taxon>Gentianales</taxon>
        <taxon>Rubiaceae</taxon>
        <taxon>Ixoroideae</taxon>
        <taxon>Gardenieae complex</taxon>
        <taxon>Bertiereae - Coffeeae clade</taxon>
        <taxon>Coffeeae</taxon>
        <taxon>Coffea</taxon>
    </lineage>
</organism>
<protein>
    <recommendedName>
        <fullName evidence="2">Reverse transcriptase/retrotransposon-derived protein RNase H-like domain-containing protein</fullName>
    </recommendedName>
</protein>
<evidence type="ECO:0000256" key="1">
    <source>
        <dbReference type="ARBA" id="ARBA00023268"/>
    </source>
</evidence>
<accession>A0ABM4UFE6</accession>
<sequence length="373" mass="42654">MDHCMDTCPFLQEDGTEQVNMARDVPVPRKQYDLYSNTYNPARNQILGHEHYSVQQDTRTSMTDMETRMSQIATAINRMESHFYGKLPSQPEANPKNETFELDREDTLEVTLAKHLELGETLSVKISDELYRAIEALHLLPLIFSRFEIPSVFVPETQMKLLPSIVQAPELEFKPLPKHLKYAFLGDKETLPAIRWSTPDIKGISPSLCMHRIWLEDDAKLVRQAQRRLNPLMMEVVKKEIHKLLEVGTIFPILDSPWVSPVQIVPKKAGVTVEENQEGFYRRFIKDFSNIGAPLFKLLQKDVAFDFTNECKVAFDKLKESLTPPSVIQQPDWSLPFKIMCDASDYAVEAVSEERIGRAAHAIYYASKALNGA</sequence>
<dbReference type="GeneID" id="140007213"/>
<evidence type="ECO:0000313" key="3">
    <source>
        <dbReference type="Proteomes" id="UP001652660"/>
    </source>
</evidence>
<dbReference type="InterPro" id="IPR041577">
    <property type="entry name" value="RT_RNaseH_2"/>
</dbReference>
<dbReference type="Proteomes" id="UP001652660">
    <property type="component" value="Chromosome 5c"/>
</dbReference>
<keyword evidence="1" id="KW-0511">Multifunctional enzyme</keyword>
<dbReference type="SUPFAM" id="SSF56672">
    <property type="entry name" value="DNA/RNA polymerases"/>
    <property type="match status" value="1"/>
</dbReference>
<name>A0ABM4UFE6_COFAR</name>